<evidence type="ECO:0000313" key="5">
    <source>
        <dbReference type="Proteomes" id="UP000179099"/>
    </source>
</evidence>
<dbReference type="PANTHER" id="PTHR43046:SF14">
    <property type="entry name" value="MUTT_NUDIX FAMILY PROTEIN"/>
    <property type="match status" value="1"/>
</dbReference>
<evidence type="ECO:0000259" key="3">
    <source>
        <dbReference type="PROSITE" id="PS51462"/>
    </source>
</evidence>
<dbReference type="Pfam" id="PF00293">
    <property type="entry name" value="NUDIX"/>
    <property type="match status" value="1"/>
</dbReference>
<dbReference type="Gene3D" id="3.90.79.10">
    <property type="entry name" value="Nucleoside Triphosphate Pyrophosphohydrolase"/>
    <property type="match status" value="1"/>
</dbReference>
<reference evidence="4 5" key="1">
    <citation type="journal article" date="2016" name="Nat. Commun.">
        <title>Thousands of microbial genomes shed light on interconnected biogeochemical processes in an aquifer system.</title>
        <authorList>
            <person name="Anantharaman K."/>
            <person name="Brown C.T."/>
            <person name="Hug L.A."/>
            <person name="Sharon I."/>
            <person name="Castelle C.J."/>
            <person name="Probst A.J."/>
            <person name="Thomas B.C."/>
            <person name="Singh A."/>
            <person name="Wilkins M.J."/>
            <person name="Karaoz U."/>
            <person name="Brodie E.L."/>
            <person name="Williams K.H."/>
            <person name="Hubbard S.S."/>
            <person name="Banfield J.F."/>
        </authorList>
    </citation>
    <scope>NUCLEOTIDE SEQUENCE [LARGE SCALE GENOMIC DNA]</scope>
</reference>
<dbReference type="PRINTS" id="PR00502">
    <property type="entry name" value="NUDIXFAMILY"/>
</dbReference>
<dbReference type="EMBL" id="MHMW01000028">
    <property type="protein sequence ID" value="OGZ33539.1"/>
    <property type="molecule type" value="Genomic_DNA"/>
</dbReference>
<dbReference type="InterPro" id="IPR015797">
    <property type="entry name" value="NUDIX_hydrolase-like_dom_sf"/>
</dbReference>
<dbReference type="InterPro" id="IPR000086">
    <property type="entry name" value="NUDIX_hydrolase_dom"/>
</dbReference>
<dbReference type="AlphaFoldDB" id="A0A1G2F673"/>
<dbReference type="SUPFAM" id="SSF55811">
    <property type="entry name" value="Nudix"/>
    <property type="match status" value="1"/>
</dbReference>
<gene>
    <name evidence="4" type="ORF">A2Y98_01230</name>
</gene>
<evidence type="ECO:0000256" key="1">
    <source>
        <dbReference type="ARBA" id="ARBA00001946"/>
    </source>
</evidence>
<dbReference type="InterPro" id="IPR020476">
    <property type="entry name" value="Nudix_hydrolase"/>
</dbReference>
<dbReference type="GO" id="GO:0016787">
    <property type="term" value="F:hydrolase activity"/>
    <property type="evidence" value="ECO:0007669"/>
    <property type="project" value="UniProtKB-KW"/>
</dbReference>
<comment type="cofactor">
    <cofactor evidence="1">
        <name>Mg(2+)</name>
        <dbReference type="ChEBI" id="CHEBI:18420"/>
    </cofactor>
</comment>
<evidence type="ECO:0000313" key="4">
    <source>
        <dbReference type="EMBL" id="OGZ33539.1"/>
    </source>
</evidence>
<organism evidence="4 5">
    <name type="scientific">Candidatus Portnoybacteria bacterium RBG_19FT_COMBO_36_7</name>
    <dbReference type="NCBI Taxonomy" id="1801992"/>
    <lineage>
        <taxon>Bacteria</taxon>
        <taxon>Candidatus Portnoyibacteriota</taxon>
    </lineage>
</organism>
<feature type="domain" description="Nudix hydrolase" evidence="3">
    <location>
        <begin position="2"/>
        <end position="131"/>
    </location>
</feature>
<protein>
    <recommendedName>
        <fullName evidence="3">Nudix hydrolase domain-containing protein</fullName>
    </recommendedName>
</protein>
<comment type="caution">
    <text evidence="4">The sequence shown here is derived from an EMBL/GenBank/DDBJ whole genome shotgun (WGS) entry which is preliminary data.</text>
</comment>
<accession>A0A1G2F673</accession>
<dbReference type="PANTHER" id="PTHR43046">
    <property type="entry name" value="GDP-MANNOSE MANNOSYL HYDROLASE"/>
    <property type="match status" value="1"/>
</dbReference>
<proteinExistence type="predicted"/>
<evidence type="ECO:0000256" key="2">
    <source>
        <dbReference type="ARBA" id="ARBA00022801"/>
    </source>
</evidence>
<dbReference type="PROSITE" id="PS51462">
    <property type="entry name" value="NUDIX"/>
    <property type="match status" value="1"/>
</dbReference>
<keyword evidence="2" id="KW-0378">Hydrolase</keyword>
<dbReference type="STRING" id="1801992.A2Y98_01230"/>
<name>A0A1G2F673_9BACT</name>
<sequence>MTNIASVVRGIILKEDKILLCKLKGADYYFFPGGRIEFGETAQQALERELKEELELSAEKFEYIGTIENFFSEKGNKYHEINLVFHVEAENATDKTPEDHLEFFWKDINKLVGENIEPTALKNTFLKWLKDKKLFWGSEKE</sequence>
<dbReference type="Proteomes" id="UP000179099">
    <property type="component" value="Unassembled WGS sequence"/>
</dbReference>